<dbReference type="STRING" id="6186.A0A183JMG5"/>
<protein>
    <submittedName>
        <fullName evidence="4">Type I site-specific deoxyribonuclease</fullName>
    </submittedName>
</protein>
<proteinExistence type="predicted"/>
<reference evidence="2 3" key="2">
    <citation type="submission" date="2018-11" db="EMBL/GenBank/DDBJ databases">
        <authorList>
            <consortium name="Pathogen Informatics"/>
        </authorList>
    </citation>
    <scope>NUCLEOTIDE SEQUENCE [LARGE SCALE GENOMIC DNA]</scope>
    <source>
        <strain evidence="2">Dakar</strain>
        <strain evidence="3">Dakar, Senegal</strain>
    </source>
</reference>
<sequence length="64" mass="7908">MYQALMSDRHDFVKLFLEQGFSLEDFLTIYMLEKLYTDQLKNLNSKVAIFNKMWEYNRSHRLPW</sequence>
<evidence type="ECO:0000259" key="1">
    <source>
        <dbReference type="Pfam" id="PF25508"/>
    </source>
</evidence>
<gene>
    <name evidence="2" type="ORF">SCUD_LOCUS3897</name>
</gene>
<keyword evidence="3" id="KW-1185">Reference proteome</keyword>
<dbReference type="Proteomes" id="UP000279833">
    <property type="component" value="Unassembled WGS sequence"/>
</dbReference>
<accession>A0A183JMG5</accession>
<name>A0A183JMG5_9TREM</name>
<reference evidence="4" key="1">
    <citation type="submission" date="2016-06" db="UniProtKB">
        <authorList>
            <consortium name="WormBaseParasite"/>
        </authorList>
    </citation>
    <scope>IDENTIFICATION</scope>
</reference>
<evidence type="ECO:0000313" key="3">
    <source>
        <dbReference type="Proteomes" id="UP000279833"/>
    </source>
</evidence>
<evidence type="ECO:0000313" key="4">
    <source>
        <dbReference type="WBParaSite" id="SCUD_0000389701-mRNA-1"/>
    </source>
</evidence>
<dbReference type="AlphaFoldDB" id="A0A183JMG5"/>
<dbReference type="EMBL" id="UZAK01004695">
    <property type="protein sequence ID" value="VDO85193.1"/>
    <property type="molecule type" value="Genomic_DNA"/>
</dbReference>
<evidence type="ECO:0000313" key="2">
    <source>
        <dbReference type="EMBL" id="VDO85193.1"/>
    </source>
</evidence>
<dbReference type="InterPro" id="IPR057366">
    <property type="entry name" value="TRPM-like"/>
</dbReference>
<dbReference type="Pfam" id="PF25508">
    <property type="entry name" value="TRPM2"/>
    <property type="match status" value="1"/>
</dbReference>
<dbReference type="WBParaSite" id="SCUD_0000389701-mRNA-1">
    <property type="protein sequence ID" value="SCUD_0000389701-mRNA-1"/>
    <property type="gene ID" value="SCUD_0000389701"/>
</dbReference>
<organism evidence="4">
    <name type="scientific">Schistosoma curassoni</name>
    <dbReference type="NCBI Taxonomy" id="6186"/>
    <lineage>
        <taxon>Eukaryota</taxon>
        <taxon>Metazoa</taxon>
        <taxon>Spiralia</taxon>
        <taxon>Lophotrochozoa</taxon>
        <taxon>Platyhelminthes</taxon>
        <taxon>Trematoda</taxon>
        <taxon>Digenea</taxon>
        <taxon>Strigeidida</taxon>
        <taxon>Schistosomatoidea</taxon>
        <taxon>Schistosomatidae</taxon>
        <taxon>Schistosoma</taxon>
    </lineage>
</organism>
<feature type="domain" description="TRPM-like" evidence="1">
    <location>
        <begin position="1"/>
        <end position="41"/>
    </location>
</feature>